<sequence length="401" mass="43766">MISNQARPYIEASVPVLQAHGLAITQVFYNNMLSAHPNLRHLFNEGNQASGIQQQALAAAVFAYAANIDNPDALAPVVSRIVHKHASLGITKAHYPIVGEHLIGAIAEVLGEAATPELLAAWVEAYGALADVLIQEEDRLYGEKQILAGDMMRVVVAKRVQDSDEVVSFYLEKEGGGSPGEFLPGQYISVKVFLMALGLSQMRQYSLSDSPEKDYWRISVKSERGDSVSPDGMVSNWLHSHLEPGDILDISPAYGDFTPDCASNDAIVLLSAGVGITPMLSALHSIAHIQPQRQVVFAHAALHADRHVHENEVSELVKGMPNALVHYFYDEFDAEGDSSYAVQGPMTVASFWDLSLAEAQVYMCGPKGFMLMVRNQLMDMDVPLTSIHREIFGPDLLEGLM</sequence>
<keyword evidence="11" id="KW-0285">Flavoprotein</keyword>
<dbReference type="FunFam" id="1.10.490.10:FF:000003">
    <property type="entry name" value="Flavohemoprotein"/>
    <property type="match status" value="1"/>
</dbReference>
<evidence type="ECO:0000256" key="11">
    <source>
        <dbReference type="ARBA" id="ARBA00022630"/>
    </source>
</evidence>
<dbReference type="RefSeq" id="WP_114562552.1">
    <property type="nucleotide sequence ID" value="NZ_CP031124.1"/>
</dbReference>
<evidence type="ECO:0000256" key="22">
    <source>
        <dbReference type="ARBA" id="ARBA00048649"/>
    </source>
</evidence>
<keyword evidence="13" id="KW-0274">FAD</keyword>
<dbReference type="PROSITE" id="PS51384">
    <property type="entry name" value="FAD_FR"/>
    <property type="match status" value="1"/>
</dbReference>
<evidence type="ECO:0000256" key="20">
    <source>
        <dbReference type="ARBA" id="ARBA00030929"/>
    </source>
</evidence>
<accession>A0A345DAF6</accession>
<dbReference type="GO" id="GO:0071500">
    <property type="term" value="P:cellular response to nitrosative stress"/>
    <property type="evidence" value="ECO:0007669"/>
    <property type="project" value="TreeGrafter"/>
</dbReference>
<dbReference type="GO" id="GO:0005344">
    <property type="term" value="F:oxygen carrier activity"/>
    <property type="evidence" value="ECO:0007669"/>
    <property type="project" value="UniProtKB-KW"/>
</dbReference>
<evidence type="ECO:0000256" key="1">
    <source>
        <dbReference type="ARBA" id="ARBA00001970"/>
    </source>
</evidence>
<keyword evidence="10 24" id="KW-0561">Oxygen transport</keyword>
<proteinExistence type="inferred from homology"/>
<evidence type="ECO:0000313" key="27">
    <source>
        <dbReference type="EMBL" id="AXF85344.1"/>
    </source>
</evidence>
<feature type="domain" description="FAD-binding FR-type" evidence="26">
    <location>
        <begin position="149"/>
        <end position="260"/>
    </location>
</feature>
<dbReference type="Gene3D" id="1.10.490.10">
    <property type="entry name" value="Globins"/>
    <property type="match status" value="1"/>
</dbReference>
<comment type="similarity">
    <text evidence="3">In the C-terminal section; belongs to the flavoprotein pyridine nucleotide cytochrome reductase family.</text>
</comment>
<dbReference type="Proteomes" id="UP000252182">
    <property type="component" value="Chromosome"/>
</dbReference>
<dbReference type="KEGG" id="hyf:DTO96_101074"/>
<dbReference type="InterPro" id="IPR039261">
    <property type="entry name" value="FNR_nucleotide-bd"/>
</dbReference>
<dbReference type="NCBIfam" id="NF009805">
    <property type="entry name" value="PRK13289.1"/>
    <property type="match status" value="1"/>
</dbReference>
<evidence type="ECO:0000259" key="26">
    <source>
        <dbReference type="PROSITE" id="PS51384"/>
    </source>
</evidence>
<evidence type="ECO:0000256" key="24">
    <source>
        <dbReference type="RuleBase" id="RU000356"/>
    </source>
</evidence>
<dbReference type="FunFam" id="2.40.30.10:FF:000034">
    <property type="entry name" value="Flavohemoprotein"/>
    <property type="match status" value="1"/>
</dbReference>
<keyword evidence="28" id="KW-1185">Reference proteome</keyword>
<dbReference type="SUPFAM" id="SSF63380">
    <property type="entry name" value="Riboflavin synthase domain-like"/>
    <property type="match status" value="1"/>
</dbReference>
<evidence type="ECO:0000256" key="8">
    <source>
        <dbReference type="ARBA" id="ARBA00022575"/>
    </source>
</evidence>
<dbReference type="EMBL" id="CP031124">
    <property type="protein sequence ID" value="AXF85344.1"/>
    <property type="molecule type" value="Genomic_DNA"/>
</dbReference>
<dbReference type="InterPro" id="IPR001433">
    <property type="entry name" value="OxRdtase_FAD/NAD-bd"/>
</dbReference>
<keyword evidence="14" id="KW-0521">NADP</keyword>
<keyword evidence="15 27" id="KW-0560">Oxidoreductase</keyword>
<protein>
    <recommendedName>
        <fullName evidence="6">Flavohemoprotein</fullName>
        <ecNumber evidence="5">1.14.12.17</ecNumber>
    </recommendedName>
    <alternativeName>
        <fullName evidence="20">Flavohemoglobin</fullName>
    </alternativeName>
    <alternativeName>
        <fullName evidence="19">Hemoglobin-like protein</fullName>
    </alternativeName>
    <alternativeName>
        <fullName evidence="21">Nitric oxide dioxygenase</fullName>
    </alternativeName>
</protein>
<dbReference type="InterPro" id="IPR017938">
    <property type="entry name" value="Riboflavin_synthase-like_b-brl"/>
</dbReference>
<evidence type="ECO:0000256" key="10">
    <source>
        <dbReference type="ARBA" id="ARBA00022621"/>
    </source>
</evidence>
<dbReference type="InterPro" id="IPR012292">
    <property type="entry name" value="Globin/Proto"/>
</dbReference>
<comment type="cofactor">
    <cofactor evidence="1">
        <name>heme b</name>
        <dbReference type="ChEBI" id="CHEBI:60344"/>
    </cofactor>
</comment>
<dbReference type="AlphaFoldDB" id="A0A345DAF6"/>
<dbReference type="InterPro" id="IPR017927">
    <property type="entry name" value="FAD-bd_FR_type"/>
</dbReference>
<evidence type="ECO:0000256" key="5">
    <source>
        <dbReference type="ARBA" id="ARBA00012229"/>
    </source>
</evidence>
<dbReference type="GO" id="GO:0019825">
    <property type="term" value="F:oxygen binding"/>
    <property type="evidence" value="ECO:0007669"/>
    <property type="project" value="InterPro"/>
</dbReference>
<dbReference type="GO" id="GO:0020037">
    <property type="term" value="F:heme binding"/>
    <property type="evidence" value="ECO:0007669"/>
    <property type="project" value="InterPro"/>
</dbReference>
<keyword evidence="9 24" id="KW-0349">Heme</keyword>
<evidence type="ECO:0000256" key="21">
    <source>
        <dbReference type="ARBA" id="ARBA00033187"/>
    </source>
</evidence>
<evidence type="ECO:0000256" key="3">
    <source>
        <dbReference type="ARBA" id="ARBA00006401"/>
    </source>
</evidence>
<dbReference type="GO" id="GO:0009636">
    <property type="term" value="P:response to toxic substance"/>
    <property type="evidence" value="ECO:0007669"/>
    <property type="project" value="UniProtKB-KW"/>
</dbReference>
<comment type="similarity">
    <text evidence="4">Belongs to the globin family. Two-domain flavohemoproteins subfamily.</text>
</comment>
<evidence type="ECO:0000256" key="4">
    <source>
        <dbReference type="ARBA" id="ARBA00008414"/>
    </source>
</evidence>
<evidence type="ECO:0000256" key="9">
    <source>
        <dbReference type="ARBA" id="ARBA00022617"/>
    </source>
</evidence>
<evidence type="ECO:0000256" key="16">
    <source>
        <dbReference type="ARBA" id="ARBA00023004"/>
    </source>
</evidence>
<dbReference type="GO" id="GO:0008941">
    <property type="term" value="F:nitric oxide dioxygenase NAD(P)H activity"/>
    <property type="evidence" value="ECO:0007669"/>
    <property type="project" value="UniProtKB-EC"/>
</dbReference>
<comment type="catalytic activity">
    <reaction evidence="23">
        <text>2 nitric oxide + NADPH + 2 O2 = 2 nitrate + NADP(+) + H(+)</text>
        <dbReference type="Rhea" id="RHEA:19465"/>
        <dbReference type="ChEBI" id="CHEBI:15378"/>
        <dbReference type="ChEBI" id="CHEBI:15379"/>
        <dbReference type="ChEBI" id="CHEBI:16480"/>
        <dbReference type="ChEBI" id="CHEBI:17632"/>
        <dbReference type="ChEBI" id="CHEBI:57783"/>
        <dbReference type="ChEBI" id="CHEBI:58349"/>
        <dbReference type="EC" id="1.14.12.17"/>
    </reaction>
</comment>
<comment type="cofactor">
    <cofactor evidence="2">
        <name>FAD</name>
        <dbReference type="ChEBI" id="CHEBI:57692"/>
    </cofactor>
</comment>
<dbReference type="SUPFAM" id="SSF46458">
    <property type="entry name" value="Globin-like"/>
    <property type="match status" value="1"/>
</dbReference>
<evidence type="ECO:0000256" key="17">
    <source>
        <dbReference type="ARBA" id="ARBA00023027"/>
    </source>
</evidence>
<name>A0A345DAF6_9BURK</name>
<dbReference type="GO" id="GO:0046210">
    <property type="term" value="P:nitric oxide catabolic process"/>
    <property type="evidence" value="ECO:0007669"/>
    <property type="project" value="TreeGrafter"/>
</dbReference>
<evidence type="ECO:0000313" key="28">
    <source>
        <dbReference type="Proteomes" id="UP000252182"/>
    </source>
</evidence>
<evidence type="ECO:0000256" key="23">
    <source>
        <dbReference type="ARBA" id="ARBA00049433"/>
    </source>
</evidence>
<dbReference type="GO" id="GO:0046872">
    <property type="term" value="F:metal ion binding"/>
    <property type="evidence" value="ECO:0007669"/>
    <property type="project" value="UniProtKB-KW"/>
</dbReference>
<dbReference type="InterPro" id="IPR000971">
    <property type="entry name" value="Globin"/>
</dbReference>
<organism evidence="27 28">
    <name type="scientific">Ephemeroptericola cinctiostellae</name>
    <dbReference type="NCBI Taxonomy" id="2268024"/>
    <lineage>
        <taxon>Bacteria</taxon>
        <taxon>Pseudomonadati</taxon>
        <taxon>Pseudomonadota</taxon>
        <taxon>Betaproteobacteria</taxon>
        <taxon>Burkholderiales</taxon>
        <taxon>Burkholderiaceae</taxon>
        <taxon>Ephemeroptericola</taxon>
    </lineage>
</organism>
<dbReference type="Gene3D" id="3.40.50.80">
    <property type="entry name" value="Nucleotide-binding domain of ferredoxin-NADP reductase (FNR) module"/>
    <property type="match status" value="1"/>
</dbReference>
<evidence type="ECO:0000256" key="18">
    <source>
        <dbReference type="ARBA" id="ARBA00025094"/>
    </source>
</evidence>
<evidence type="ECO:0000256" key="15">
    <source>
        <dbReference type="ARBA" id="ARBA00023002"/>
    </source>
</evidence>
<evidence type="ECO:0000256" key="2">
    <source>
        <dbReference type="ARBA" id="ARBA00001974"/>
    </source>
</evidence>
<feature type="domain" description="Globin" evidence="25">
    <location>
        <begin position="1"/>
        <end position="138"/>
    </location>
</feature>
<evidence type="ECO:0000256" key="12">
    <source>
        <dbReference type="ARBA" id="ARBA00022723"/>
    </source>
</evidence>
<comment type="function">
    <text evidence="18">Is involved in NO detoxification in an aerobic process, termed nitric oxide dioxygenase (NOD) reaction that utilizes O(2) and NAD(P)H to convert NO to nitrate, which protects the bacterium from various noxious nitrogen compounds. Therefore, plays a central role in the inducible response to nitrosative stress.</text>
</comment>
<evidence type="ECO:0000259" key="25">
    <source>
        <dbReference type="PROSITE" id="PS01033"/>
    </source>
</evidence>
<evidence type="ECO:0000256" key="7">
    <source>
        <dbReference type="ARBA" id="ARBA00022448"/>
    </source>
</evidence>
<evidence type="ECO:0000256" key="13">
    <source>
        <dbReference type="ARBA" id="ARBA00022827"/>
    </source>
</evidence>
<dbReference type="PANTHER" id="PTHR43396:SF3">
    <property type="entry name" value="FLAVOHEMOPROTEIN"/>
    <property type="match status" value="1"/>
</dbReference>
<dbReference type="CDD" id="cd06184">
    <property type="entry name" value="flavohem_like_fad_nad_binding"/>
    <property type="match status" value="1"/>
</dbReference>
<dbReference type="OrthoDB" id="9801223at2"/>
<dbReference type="PANTHER" id="PTHR43396">
    <property type="entry name" value="FLAVOHEMOPROTEIN"/>
    <property type="match status" value="1"/>
</dbReference>
<dbReference type="Pfam" id="PF00042">
    <property type="entry name" value="Globin"/>
    <property type="match status" value="1"/>
</dbReference>
<reference evidence="28" key="1">
    <citation type="submission" date="2018-07" db="EMBL/GenBank/DDBJ databases">
        <authorList>
            <person name="Kim H."/>
        </authorList>
    </citation>
    <scope>NUCLEOTIDE SEQUENCE [LARGE SCALE GENOMIC DNA]</scope>
    <source>
        <strain evidence="28">F02</strain>
    </source>
</reference>
<dbReference type="SUPFAM" id="SSF52343">
    <property type="entry name" value="Ferredoxin reductase-like, C-terminal NADP-linked domain"/>
    <property type="match status" value="1"/>
</dbReference>
<evidence type="ECO:0000256" key="6">
    <source>
        <dbReference type="ARBA" id="ARBA00014637"/>
    </source>
</evidence>
<keyword evidence="16" id="KW-0408">Iron</keyword>
<dbReference type="GO" id="GO:0071949">
    <property type="term" value="F:FAD binding"/>
    <property type="evidence" value="ECO:0007669"/>
    <property type="project" value="TreeGrafter"/>
</dbReference>
<dbReference type="CDD" id="cd08922">
    <property type="entry name" value="FHb-globin"/>
    <property type="match status" value="1"/>
</dbReference>
<dbReference type="Gene3D" id="2.40.30.10">
    <property type="entry name" value="Translation factors"/>
    <property type="match status" value="1"/>
</dbReference>
<comment type="catalytic activity">
    <reaction evidence="22">
        <text>2 nitric oxide + NADH + 2 O2 = 2 nitrate + NAD(+) + H(+)</text>
        <dbReference type="Rhea" id="RHEA:19469"/>
        <dbReference type="ChEBI" id="CHEBI:15378"/>
        <dbReference type="ChEBI" id="CHEBI:15379"/>
        <dbReference type="ChEBI" id="CHEBI:16480"/>
        <dbReference type="ChEBI" id="CHEBI:17632"/>
        <dbReference type="ChEBI" id="CHEBI:57540"/>
        <dbReference type="ChEBI" id="CHEBI:57945"/>
        <dbReference type="EC" id="1.14.12.17"/>
    </reaction>
</comment>
<keyword evidence="17" id="KW-0520">NAD</keyword>
<dbReference type="PROSITE" id="PS01033">
    <property type="entry name" value="GLOBIN"/>
    <property type="match status" value="1"/>
</dbReference>
<evidence type="ECO:0000256" key="19">
    <source>
        <dbReference type="ARBA" id="ARBA00030024"/>
    </source>
</evidence>
<gene>
    <name evidence="27" type="primary">hmp</name>
    <name evidence="27" type="ORF">DTO96_101074</name>
</gene>
<dbReference type="Pfam" id="PF00175">
    <property type="entry name" value="NAD_binding_1"/>
    <property type="match status" value="1"/>
</dbReference>
<keyword evidence="8" id="KW-0216">Detoxification</keyword>
<keyword evidence="12" id="KW-0479">Metal-binding</keyword>
<evidence type="ECO:0000256" key="14">
    <source>
        <dbReference type="ARBA" id="ARBA00022857"/>
    </source>
</evidence>
<dbReference type="InterPro" id="IPR009050">
    <property type="entry name" value="Globin-like_sf"/>
</dbReference>
<keyword evidence="7 24" id="KW-0813">Transport</keyword>
<dbReference type="EC" id="1.14.12.17" evidence="5"/>